<name>A0A8J3IPL0_9CHLR</name>
<evidence type="ECO:0000313" key="1">
    <source>
        <dbReference type="EMBL" id="GHO96238.1"/>
    </source>
</evidence>
<gene>
    <name evidence="1" type="ORF">KSF_062860</name>
</gene>
<organism evidence="1 2">
    <name type="scientific">Reticulibacter mediterranei</name>
    <dbReference type="NCBI Taxonomy" id="2778369"/>
    <lineage>
        <taxon>Bacteria</taxon>
        <taxon>Bacillati</taxon>
        <taxon>Chloroflexota</taxon>
        <taxon>Ktedonobacteria</taxon>
        <taxon>Ktedonobacterales</taxon>
        <taxon>Reticulibacteraceae</taxon>
        <taxon>Reticulibacter</taxon>
    </lineage>
</organism>
<dbReference type="Proteomes" id="UP000597444">
    <property type="component" value="Unassembled WGS sequence"/>
</dbReference>
<comment type="caution">
    <text evidence="1">The sequence shown here is derived from an EMBL/GenBank/DDBJ whole genome shotgun (WGS) entry which is preliminary data.</text>
</comment>
<protein>
    <submittedName>
        <fullName evidence="1">Uncharacterized protein</fullName>
    </submittedName>
</protein>
<dbReference type="EMBL" id="BNJK01000001">
    <property type="protein sequence ID" value="GHO96238.1"/>
    <property type="molecule type" value="Genomic_DNA"/>
</dbReference>
<dbReference type="RefSeq" id="WP_220206878.1">
    <property type="nucleotide sequence ID" value="NZ_BNJK01000001.1"/>
</dbReference>
<keyword evidence="2" id="KW-1185">Reference proteome</keyword>
<sequence length="80" mass="9253">MRTFDGFMVALAENLFDLKRLSVASPAYQEKQRQVGRYCYEAEEYLLPTELRMLKGQLGITERAWRRYKDACIAGIIGDS</sequence>
<proteinExistence type="predicted"/>
<accession>A0A8J3IPL0</accession>
<evidence type="ECO:0000313" key="2">
    <source>
        <dbReference type="Proteomes" id="UP000597444"/>
    </source>
</evidence>
<dbReference type="AlphaFoldDB" id="A0A8J3IPL0"/>
<reference evidence="1" key="1">
    <citation type="submission" date="2020-10" db="EMBL/GenBank/DDBJ databases">
        <title>Taxonomic study of unclassified bacteria belonging to the class Ktedonobacteria.</title>
        <authorList>
            <person name="Yabe S."/>
            <person name="Wang C.M."/>
            <person name="Zheng Y."/>
            <person name="Sakai Y."/>
            <person name="Cavaletti L."/>
            <person name="Monciardini P."/>
            <person name="Donadio S."/>
        </authorList>
    </citation>
    <scope>NUCLEOTIDE SEQUENCE</scope>
    <source>
        <strain evidence="1">ID150040</strain>
    </source>
</reference>